<feature type="transmembrane region" description="Helical" evidence="9">
    <location>
        <begin position="12"/>
        <end position="32"/>
    </location>
</feature>
<keyword evidence="7 9" id="KW-0472">Membrane</keyword>
<feature type="transmembrane region" description="Helical" evidence="9">
    <location>
        <begin position="47"/>
        <end position="64"/>
    </location>
</feature>
<evidence type="ECO:0000313" key="12">
    <source>
        <dbReference type="Proteomes" id="UP000218887"/>
    </source>
</evidence>
<evidence type="ECO:0000256" key="6">
    <source>
        <dbReference type="ARBA" id="ARBA00022989"/>
    </source>
</evidence>
<comment type="similarity">
    <text evidence="8">Belongs to the TRAP transporter small permease family.</text>
</comment>
<evidence type="ECO:0000256" key="5">
    <source>
        <dbReference type="ARBA" id="ARBA00022692"/>
    </source>
</evidence>
<keyword evidence="5 9" id="KW-0812">Transmembrane</keyword>
<evidence type="ECO:0000256" key="7">
    <source>
        <dbReference type="ARBA" id="ARBA00023136"/>
    </source>
</evidence>
<dbReference type="PANTHER" id="PTHR35011">
    <property type="entry name" value="2,3-DIKETO-L-GULONATE TRAP TRANSPORTER SMALL PERMEASE PROTEIN YIAM"/>
    <property type="match status" value="1"/>
</dbReference>
<dbReference type="Pfam" id="PF04290">
    <property type="entry name" value="DctQ"/>
    <property type="match status" value="1"/>
</dbReference>
<dbReference type="GO" id="GO:0022857">
    <property type="term" value="F:transmembrane transporter activity"/>
    <property type="evidence" value="ECO:0007669"/>
    <property type="project" value="TreeGrafter"/>
</dbReference>
<protein>
    <recommendedName>
        <fullName evidence="10">Tripartite ATP-independent periplasmic transporters DctQ component domain-containing protein</fullName>
    </recommendedName>
</protein>
<dbReference type="PANTHER" id="PTHR35011:SF2">
    <property type="entry name" value="2,3-DIKETO-L-GULONATE TRAP TRANSPORTER SMALL PERMEASE PROTEIN YIAM"/>
    <property type="match status" value="1"/>
</dbReference>
<dbReference type="GO" id="GO:0005886">
    <property type="term" value="C:plasma membrane"/>
    <property type="evidence" value="ECO:0007669"/>
    <property type="project" value="UniProtKB-SubCell"/>
</dbReference>
<feature type="domain" description="Tripartite ATP-independent periplasmic transporters DctQ component" evidence="10">
    <location>
        <begin position="24"/>
        <end position="152"/>
    </location>
</feature>
<keyword evidence="12" id="KW-1185">Reference proteome</keyword>
<reference evidence="11 12" key="1">
    <citation type="submission" date="2017-08" db="EMBL/GenBank/DDBJ databases">
        <title>Virgibacillus indicus sp. nov. and Virgibacillus profoundi sp. nov, two moderately halophilic bacteria isolated from marine sediment by using the Microfluidic Streak Plate.</title>
        <authorList>
            <person name="Xu B."/>
            <person name="Hu B."/>
            <person name="Wang J."/>
            <person name="Zhu Y."/>
            <person name="Huang L."/>
            <person name="Du W."/>
            <person name="Huang Y."/>
        </authorList>
    </citation>
    <scope>NUCLEOTIDE SEQUENCE [LARGE SCALE GENOMIC DNA]</scope>
    <source>
        <strain evidence="11 12">IO3-P3-H5</strain>
    </source>
</reference>
<sequence>MRKIKNIVFRFLRLIVTIMLLVLSIVVFAQIISRYFFESPLVWSEELAILMMVWITFLGSVLILDKFEHISVDFLVNQFNERIQSIIFIIGYLLVLMLNIVFVIGGWEVIQTTKDSILPGMKISVGWLYGAIFIGGILSSIVLLEHLYTKLKNLYLNQKAGDNK</sequence>
<accession>A0A2A2I8L4</accession>
<name>A0A2A2I8L4_9BACI</name>
<dbReference type="GO" id="GO:0015740">
    <property type="term" value="P:C4-dicarboxylate transport"/>
    <property type="evidence" value="ECO:0007669"/>
    <property type="project" value="TreeGrafter"/>
</dbReference>
<dbReference type="Proteomes" id="UP000218887">
    <property type="component" value="Unassembled WGS sequence"/>
</dbReference>
<evidence type="ECO:0000259" key="10">
    <source>
        <dbReference type="Pfam" id="PF04290"/>
    </source>
</evidence>
<comment type="subcellular location">
    <subcellularLocation>
        <location evidence="1">Cell inner membrane</location>
        <topology evidence="1">Multi-pass membrane protein</topology>
    </subcellularLocation>
</comment>
<feature type="transmembrane region" description="Helical" evidence="9">
    <location>
        <begin position="127"/>
        <end position="148"/>
    </location>
</feature>
<dbReference type="EMBL" id="NPOA01000013">
    <property type="protein sequence ID" value="PAV28351.1"/>
    <property type="molecule type" value="Genomic_DNA"/>
</dbReference>
<evidence type="ECO:0000313" key="11">
    <source>
        <dbReference type="EMBL" id="PAV28351.1"/>
    </source>
</evidence>
<dbReference type="AlphaFoldDB" id="A0A2A2I8L4"/>
<dbReference type="InterPro" id="IPR055348">
    <property type="entry name" value="DctQ"/>
</dbReference>
<evidence type="ECO:0000256" key="3">
    <source>
        <dbReference type="ARBA" id="ARBA00022475"/>
    </source>
</evidence>
<dbReference type="RefSeq" id="WP_095656767.1">
    <property type="nucleotide sequence ID" value="NZ_NPOA01000013.1"/>
</dbReference>
<keyword evidence="4" id="KW-0997">Cell inner membrane</keyword>
<keyword evidence="3" id="KW-1003">Cell membrane</keyword>
<dbReference type="OrthoDB" id="2086825at2"/>
<organism evidence="11 12">
    <name type="scientific">Virgibacillus profundi</name>
    <dbReference type="NCBI Taxonomy" id="2024555"/>
    <lineage>
        <taxon>Bacteria</taxon>
        <taxon>Bacillati</taxon>
        <taxon>Bacillota</taxon>
        <taxon>Bacilli</taxon>
        <taxon>Bacillales</taxon>
        <taxon>Bacillaceae</taxon>
        <taxon>Virgibacillus</taxon>
    </lineage>
</organism>
<evidence type="ECO:0000256" key="4">
    <source>
        <dbReference type="ARBA" id="ARBA00022519"/>
    </source>
</evidence>
<proteinExistence type="inferred from homology"/>
<keyword evidence="6 9" id="KW-1133">Transmembrane helix</keyword>
<evidence type="ECO:0000256" key="2">
    <source>
        <dbReference type="ARBA" id="ARBA00022448"/>
    </source>
</evidence>
<evidence type="ECO:0000256" key="9">
    <source>
        <dbReference type="SAM" id="Phobius"/>
    </source>
</evidence>
<comment type="caution">
    <text evidence="11">The sequence shown here is derived from an EMBL/GenBank/DDBJ whole genome shotgun (WGS) entry which is preliminary data.</text>
</comment>
<feature type="transmembrane region" description="Helical" evidence="9">
    <location>
        <begin position="85"/>
        <end position="107"/>
    </location>
</feature>
<evidence type="ECO:0000256" key="8">
    <source>
        <dbReference type="ARBA" id="ARBA00038436"/>
    </source>
</evidence>
<keyword evidence="2" id="KW-0813">Transport</keyword>
<gene>
    <name evidence="11" type="ORF">CIL05_17095</name>
</gene>
<dbReference type="InterPro" id="IPR007387">
    <property type="entry name" value="TRAP_DctQ"/>
</dbReference>
<evidence type="ECO:0000256" key="1">
    <source>
        <dbReference type="ARBA" id="ARBA00004429"/>
    </source>
</evidence>